<organism evidence="1 2">
    <name type="scientific">Dactylosporangium maewongense</name>
    <dbReference type="NCBI Taxonomy" id="634393"/>
    <lineage>
        <taxon>Bacteria</taxon>
        <taxon>Bacillati</taxon>
        <taxon>Actinomycetota</taxon>
        <taxon>Actinomycetes</taxon>
        <taxon>Micromonosporales</taxon>
        <taxon>Micromonosporaceae</taxon>
        <taxon>Dactylosporangium</taxon>
    </lineage>
</organism>
<evidence type="ECO:0000313" key="2">
    <source>
        <dbReference type="Proteomes" id="UP001501470"/>
    </source>
</evidence>
<keyword evidence="2" id="KW-1185">Reference proteome</keyword>
<protein>
    <submittedName>
        <fullName evidence="1">Uncharacterized protein</fullName>
    </submittedName>
</protein>
<comment type="caution">
    <text evidence="1">The sequence shown here is derived from an EMBL/GenBank/DDBJ whole genome shotgun (WGS) entry which is preliminary data.</text>
</comment>
<dbReference type="Proteomes" id="UP001501470">
    <property type="component" value="Unassembled WGS sequence"/>
</dbReference>
<gene>
    <name evidence="1" type="ORF">GCM10009827_001760</name>
</gene>
<evidence type="ECO:0000313" key="1">
    <source>
        <dbReference type="EMBL" id="GAA1499526.1"/>
    </source>
</evidence>
<proteinExistence type="predicted"/>
<name>A0ABN1ZHZ4_9ACTN</name>
<sequence length="99" mass="10318">MSALLQQSGGVLDDQDFEAVAGLVAAGEYRDRIPGREVVDLGLLGLLDDFEAPPARRCTYERGSRSHVAAWGQGAGGEVAVVEARVGGRRGGGGAPRIR</sequence>
<reference evidence="1 2" key="1">
    <citation type="journal article" date="2019" name="Int. J. Syst. Evol. Microbiol.">
        <title>The Global Catalogue of Microorganisms (GCM) 10K type strain sequencing project: providing services to taxonomists for standard genome sequencing and annotation.</title>
        <authorList>
            <consortium name="The Broad Institute Genomics Platform"/>
            <consortium name="The Broad Institute Genome Sequencing Center for Infectious Disease"/>
            <person name="Wu L."/>
            <person name="Ma J."/>
        </authorList>
    </citation>
    <scope>NUCLEOTIDE SEQUENCE [LARGE SCALE GENOMIC DNA]</scope>
    <source>
        <strain evidence="1 2">JCM 15933</strain>
    </source>
</reference>
<dbReference type="EMBL" id="BAAAQD010000001">
    <property type="protein sequence ID" value="GAA1499526.1"/>
    <property type="molecule type" value="Genomic_DNA"/>
</dbReference>
<accession>A0ABN1ZHZ4</accession>